<dbReference type="EMBL" id="MK500470">
    <property type="protein sequence ID" value="QBK90239.1"/>
    <property type="molecule type" value="Genomic_DNA"/>
</dbReference>
<name>A0A4D5XF58_9VIRU</name>
<gene>
    <name evidence="1" type="ORF">LCPAC102_01520</name>
</gene>
<accession>A0A4D5XF58</accession>
<evidence type="ECO:0000313" key="1">
    <source>
        <dbReference type="EMBL" id="QBK90239.1"/>
    </source>
</evidence>
<protein>
    <submittedName>
        <fullName evidence="1">Uncharacterized protein</fullName>
    </submittedName>
</protein>
<sequence length="73" mass="7900">MPYDNLVTDGPIPVDSIFEVTDDFIGDNDELPIIGNLPIDGNNIGLLDGEVEKLLSVLVLYTDVEGLVINRGD</sequence>
<proteinExistence type="predicted"/>
<reference evidence="1" key="1">
    <citation type="journal article" date="2019" name="MBio">
        <title>Virus Genomes from Deep Sea Sediments Expand the Ocean Megavirome and Support Independent Origins of Viral Gigantism.</title>
        <authorList>
            <person name="Backstrom D."/>
            <person name="Yutin N."/>
            <person name="Jorgensen S.L."/>
            <person name="Dharamshi J."/>
            <person name="Homa F."/>
            <person name="Zaremba-Niedwiedzka K."/>
            <person name="Spang A."/>
            <person name="Wolf Y.I."/>
            <person name="Koonin E.V."/>
            <person name="Ettema T.J."/>
        </authorList>
    </citation>
    <scope>NUCLEOTIDE SEQUENCE</scope>
</reference>
<organism evidence="1">
    <name type="scientific">Pithovirus LCPAC102</name>
    <dbReference type="NCBI Taxonomy" id="2506587"/>
    <lineage>
        <taxon>Viruses</taxon>
        <taxon>Pithoviruses</taxon>
    </lineage>
</organism>